<reference evidence="7 8" key="1">
    <citation type="journal article" date="2012" name="Stand. Genomic Sci.">
        <title>Complete genome sequencing and analysis of Saprospira grandis str. Lewin, a predatory marine bacterium.</title>
        <authorList>
            <person name="Saw J.H."/>
            <person name="Yuryev A."/>
            <person name="Kanbe M."/>
            <person name="Hou S."/>
            <person name="Young A.G."/>
            <person name="Aizawa S."/>
            <person name="Alam M."/>
        </authorList>
    </citation>
    <scope>NUCLEOTIDE SEQUENCE [LARGE SCALE GENOMIC DNA]</scope>
    <source>
        <strain evidence="7 8">Lewin</strain>
    </source>
</reference>
<dbReference type="HOGENOM" id="CLU_056707_1_0_10"/>
<comment type="similarity">
    <text evidence="4">Belongs to the peptidase C1 family.</text>
</comment>
<evidence type="ECO:0000256" key="6">
    <source>
        <dbReference type="SAM" id="SignalP"/>
    </source>
</evidence>
<evidence type="ECO:0000313" key="8">
    <source>
        <dbReference type="Proteomes" id="UP000007519"/>
    </source>
</evidence>
<dbReference type="GO" id="GO:0006508">
    <property type="term" value="P:proteolysis"/>
    <property type="evidence" value="ECO:0007669"/>
    <property type="project" value="UniProtKB-KW"/>
</dbReference>
<dbReference type="Proteomes" id="UP000007519">
    <property type="component" value="Chromosome"/>
</dbReference>
<dbReference type="PANTHER" id="PTHR10363">
    <property type="entry name" value="BLEOMYCIN HYDROLASE"/>
    <property type="match status" value="1"/>
</dbReference>
<accession>H6LAI3</accession>
<dbReference type="AlphaFoldDB" id="H6LAI3"/>
<dbReference type="GO" id="GO:0070005">
    <property type="term" value="F:cysteine-type aminopeptidase activity"/>
    <property type="evidence" value="ECO:0007669"/>
    <property type="project" value="InterPro"/>
</dbReference>
<dbReference type="Gene3D" id="3.90.70.10">
    <property type="entry name" value="Cysteine proteinases"/>
    <property type="match status" value="1"/>
</dbReference>
<gene>
    <name evidence="7" type="primary">pepC</name>
    <name evidence="7" type="ordered locus">SGRA_2848</name>
</gene>
<evidence type="ECO:0000256" key="3">
    <source>
        <dbReference type="ARBA" id="ARBA00022807"/>
    </source>
</evidence>
<dbReference type="GO" id="GO:0009636">
    <property type="term" value="P:response to toxic substance"/>
    <property type="evidence" value="ECO:0007669"/>
    <property type="project" value="TreeGrafter"/>
</dbReference>
<dbReference type="InterPro" id="IPR000169">
    <property type="entry name" value="Pept_cys_AS"/>
</dbReference>
<protein>
    <recommendedName>
        <fullName evidence="4">Aminopeptidase</fullName>
    </recommendedName>
</protein>
<feature type="active site" evidence="5">
    <location>
        <position position="359"/>
    </location>
</feature>
<dbReference type="InterPro" id="IPR004134">
    <property type="entry name" value="Peptidase_C1B"/>
</dbReference>
<evidence type="ECO:0000313" key="7">
    <source>
        <dbReference type="EMBL" id="AFC25576.1"/>
    </source>
</evidence>
<keyword evidence="3 4" id="KW-0788">Thiol protease</keyword>
<dbReference type="PANTHER" id="PTHR10363:SF2">
    <property type="entry name" value="BLEOMYCIN HYDROLASE"/>
    <property type="match status" value="1"/>
</dbReference>
<dbReference type="STRING" id="984262.SGRA_2848"/>
<dbReference type="SUPFAM" id="SSF54001">
    <property type="entry name" value="Cysteine proteinases"/>
    <property type="match status" value="1"/>
</dbReference>
<organism evidence="7 8">
    <name type="scientific">Saprospira grandis (strain Lewin)</name>
    <dbReference type="NCBI Taxonomy" id="984262"/>
    <lineage>
        <taxon>Bacteria</taxon>
        <taxon>Pseudomonadati</taxon>
        <taxon>Bacteroidota</taxon>
        <taxon>Saprospiria</taxon>
        <taxon>Saprospirales</taxon>
        <taxon>Saprospiraceae</taxon>
        <taxon>Saprospira</taxon>
    </lineage>
</organism>
<dbReference type="EMBL" id="CP002831">
    <property type="protein sequence ID" value="AFC25576.1"/>
    <property type="molecule type" value="Genomic_DNA"/>
</dbReference>
<evidence type="ECO:0000256" key="2">
    <source>
        <dbReference type="ARBA" id="ARBA00022801"/>
    </source>
</evidence>
<feature type="signal peptide" evidence="6">
    <location>
        <begin position="1"/>
        <end position="23"/>
    </location>
</feature>
<dbReference type="PROSITE" id="PS51257">
    <property type="entry name" value="PROKAR_LIPOPROTEIN"/>
    <property type="match status" value="1"/>
</dbReference>
<dbReference type="PROSITE" id="PS00139">
    <property type="entry name" value="THIOL_PROTEASE_CYS"/>
    <property type="match status" value="1"/>
</dbReference>
<dbReference type="PIRSF" id="PIRSF005700">
    <property type="entry name" value="PepC"/>
    <property type="match status" value="1"/>
</dbReference>
<evidence type="ECO:0000256" key="4">
    <source>
        <dbReference type="PIRNR" id="PIRNR005700"/>
    </source>
</evidence>
<feature type="chain" id="PRO_5003604160" description="Aminopeptidase" evidence="6">
    <location>
        <begin position="24"/>
        <end position="403"/>
    </location>
</feature>
<dbReference type="GO" id="GO:0005737">
    <property type="term" value="C:cytoplasm"/>
    <property type="evidence" value="ECO:0007669"/>
    <property type="project" value="TreeGrafter"/>
</dbReference>
<keyword evidence="4" id="KW-0031">Aminopeptidase</keyword>
<name>H6LAI3_SAPGL</name>
<dbReference type="InterPro" id="IPR038765">
    <property type="entry name" value="Papain-like_cys_pep_sf"/>
</dbReference>
<evidence type="ECO:0000256" key="5">
    <source>
        <dbReference type="PIRSR" id="PIRSR005700-1"/>
    </source>
</evidence>
<feature type="active site" evidence="5">
    <location>
        <position position="338"/>
    </location>
</feature>
<dbReference type="RefSeq" id="WP_015693179.1">
    <property type="nucleotide sequence ID" value="NC_016940.1"/>
</dbReference>
<sequence length="403" mass="46222">MTYRWTALSIFIWALLSCSTIYAQENTKLSNKKDGGYIFTLLNDIEATEVQNQNRTGTCWSFSALSFFESELLRMKKGKHNLSEMYIARRAYLDKAVNYVRMHGNFNFGPGGAFHDIPYVIKRYGIVPQEVYQGLEYGMETHNHSELNNMLEAMVKEVIKAPQKKLTPSWKKAINGVLDAYLGEVPEEFEYQGKTYTPESYAKELGLDMDDYVVITSFTHHPFYESFVLEIPDNWAFGSTYNVPLDELVEITNNALEKGFGVAWASDVSEKGFSYRDGLAIVPKDERTIRIKGRDNRNFSDAGAEKIGSAFDEPVEELAITQEMRQEAFDNYETTDDHGMHFTGMVEDQRGTKYYIVKNSWGKTNDCDGYFYASEAFFRYKTTNIMVHKDGIPKKIKKKLGIK</sequence>
<keyword evidence="1 4" id="KW-0645">Protease</keyword>
<dbReference type="eggNOG" id="COG3579">
    <property type="taxonomic scope" value="Bacteria"/>
</dbReference>
<keyword evidence="8" id="KW-1185">Reference proteome</keyword>
<dbReference type="KEGG" id="sgn:SGRA_2848"/>
<keyword evidence="6" id="KW-0732">Signal</keyword>
<feature type="active site" evidence="5">
    <location>
        <position position="59"/>
    </location>
</feature>
<evidence type="ECO:0000256" key="1">
    <source>
        <dbReference type="ARBA" id="ARBA00022670"/>
    </source>
</evidence>
<dbReference type="GO" id="GO:0043418">
    <property type="term" value="P:homocysteine catabolic process"/>
    <property type="evidence" value="ECO:0007669"/>
    <property type="project" value="TreeGrafter"/>
</dbReference>
<dbReference type="Pfam" id="PF03051">
    <property type="entry name" value="Peptidase_C1_2"/>
    <property type="match status" value="2"/>
</dbReference>
<proteinExistence type="inferred from homology"/>
<keyword evidence="2 4" id="KW-0378">Hydrolase</keyword>
<dbReference type="OrthoDB" id="9814054at2"/>